<dbReference type="EMBL" id="UINC01079796">
    <property type="protein sequence ID" value="SVC22152.1"/>
    <property type="molecule type" value="Genomic_DNA"/>
</dbReference>
<dbReference type="InterPro" id="IPR047809">
    <property type="entry name" value="COQ7_proteobact"/>
</dbReference>
<evidence type="ECO:0000256" key="3">
    <source>
        <dbReference type="ARBA" id="ARBA00022688"/>
    </source>
</evidence>
<dbReference type="Gene3D" id="1.20.1260.10">
    <property type="match status" value="1"/>
</dbReference>
<evidence type="ECO:0000256" key="1">
    <source>
        <dbReference type="ARBA" id="ARBA00004749"/>
    </source>
</evidence>
<accession>A0A382KFM6</accession>
<reference evidence="9" key="1">
    <citation type="submission" date="2018-05" db="EMBL/GenBank/DDBJ databases">
        <authorList>
            <person name="Lanie J.A."/>
            <person name="Ng W.-L."/>
            <person name="Kazmierczak K.M."/>
            <person name="Andrzejewski T.M."/>
            <person name="Davidsen T.M."/>
            <person name="Wayne K.J."/>
            <person name="Tettelin H."/>
            <person name="Glass J.I."/>
            <person name="Rusch D."/>
            <person name="Podicherti R."/>
            <person name="Tsui H.-C.T."/>
            <person name="Winkler M.E."/>
        </authorList>
    </citation>
    <scope>NUCLEOTIDE SEQUENCE</scope>
</reference>
<gene>
    <name evidence="9" type="ORF">METZ01_LOCUS275006</name>
</gene>
<protein>
    <recommendedName>
        <fullName evidence="10">Ubiquinone biosynthesis protein COQ7</fullName>
    </recommendedName>
</protein>
<comment type="pathway">
    <text evidence="1">Cofactor biosynthesis; ubiquinone biosynthesis.</text>
</comment>
<dbReference type="CDD" id="cd01042">
    <property type="entry name" value="DMQH"/>
    <property type="match status" value="1"/>
</dbReference>
<name>A0A382KFM6_9ZZZZ</name>
<keyword evidence="5" id="KW-0560">Oxidoreductase</keyword>
<evidence type="ECO:0000256" key="8">
    <source>
        <dbReference type="ARBA" id="ARBA00023136"/>
    </source>
</evidence>
<dbReference type="InterPro" id="IPR012347">
    <property type="entry name" value="Ferritin-like"/>
</dbReference>
<keyword evidence="7" id="KW-0503">Monooxygenase</keyword>
<dbReference type="GO" id="GO:0046872">
    <property type="term" value="F:metal ion binding"/>
    <property type="evidence" value="ECO:0007669"/>
    <property type="project" value="UniProtKB-KW"/>
</dbReference>
<dbReference type="GO" id="GO:0004497">
    <property type="term" value="F:monooxygenase activity"/>
    <property type="evidence" value="ECO:0007669"/>
    <property type="project" value="UniProtKB-KW"/>
</dbReference>
<keyword evidence="8" id="KW-0472">Membrane</keyword>
<dbReference type="PANTHER" id="PTHR11237">
    <property type="entry name" value="COENZYME Q10 BIOSYNTHESIS PROTEIN 7"/>
    <property type="match status" value="1"/>
</dbReference>
<dbReference type="PANTHER" id="PTHR11237:SF4">
    <property type="entry name" value="5-DEMETHOXYUBIQUINONE HYDROXYLASE, MITOCHONDRIAL"/>
    <property type="match status" value="1"/>
</dbReference>
<evidence type="ECO:0000256" key="2">
    <source>
        <dbReference type="ARBA" id="ARBA00022475"/>
    </source>
</evidence>
<evidence type="ECO:0000256" key="7">
    <source>
        <dbReference type="ARBA" id="ARBA00023033"/>
    </source>
</evidence>
<evidence type="ECO:0000256" key="5">
    <source>
        <dbReference type="ARBA" id="ARBA00023002"/>
    </source>
</evidence>
<dbReference type="HAMAP" id="MF_01658">
    <property type="entry name" value="COQ7"/>
    <property type="match status" value="1"/>
</dbReference>
<proteinExistence type="inferred from homology"/>
<keyword evidence="3" id="KW-0831">Ubiquinone biosynthesis</keyword>
<sequence length="236" mass="26330">MRGVMVRETVTFVLFRIRGGALGSHQLFGKACMIDHLIRVFDRGLRTVAGIHPVTDDIPDAPTTNLSDPEKRRSGSLMRVNHTGEVCAQALYEGQALTARDVNVRSSLRQAAKEEVVHLVWCRKRLEELDTHPSVLDPIFFATSCALGALTGTLGDRVSLGFIAATEDQVVEHLDRHIDQLPQGDSRSRAILERMREDELRHGTSAEKAGGLPFPMPIRRLMTSFSRIMTETTYRI</sequence>
<dbReference type="GO" id="GO:0006744">
    <property type="term" value="P:ubiquinone biosynthetic process"/>
    <property type="evidence" value="ECO:0007669"/>
    <property type="project" value="UniProtKB-KW"/>
</dbReference>
<evidence type="ECO:0000313" key="9">
    <source>
        <dbReference type="EMBL" id="SVC22152.1"/>
    </source>
</evidence>
<dbReference type="AlphaFoldDB" id="A0A382KFM6"/>
<keyword evidence="2" id="KW-1003">Cell membrane</keyword>
<dbReference type="Pfam" id="PF03232">
    <property type="entry name" value="COQ7"/>
    <property type="match status" value="1"/>
</dbReference>
<dbReference type="InterPro" id="IPR011566">
    <property type="entry name" value="Ubq_synth_Coq7"/>
</dbReference>
<evidence type="ECO:0000256" key="6">
    <source>
        <dbReference type="ARBA" id="ARBA00023004"/>
    </source>
</evidence>
<keyword evidence="4" id="KW-0479">Metal-binding</keyword>
<dbReference type="NCBIfam" id="NF033656">
    <property type="entry name" value="DMQ_monoox_COQ7"/>
    <property type="match status" value="1"/>
</dbReference>
<organism evidence="9">
    <name type="scientific">marine metagenome</name>
    <dbReference type="NCBI Taxonomy" id="408172"/>
    <lineage>
        <taxon>unclassified sequences</taxon>
        <taxon>metagenomes</taxon>
        <taxon>ecological metagenomes</taxon>
    </lineage>
</organism>
<keyword evidence="6" id="KW-0408">Iron</keyword>
<dbReference type="InterPro" id="IPR009078">
    <property type="entry name" value="Ferritin-like_SF"/>
</dbReference>
<dbReference type="SUPFAM" id="SSF47240">
    <property type="entry name" value="Ferritin-like"/>
    <property type="match status" value="1"/>
</dbReference>
<evidence type="ECO:0008006" key="10">
    <source>
        <dbReference type="Google" id="ProtNLM"/>
    </source>
</evidence>
<evidence type="ECO:0000256" key="4">
    <source>
        <dbReference type="ARBA" id="ARBA00022723"/>
    </source>
</evidence>